<sequence length="53" mass="6207">LLFLCQWLDYFLSGILLGFIYKKYKNIWINVSIHGTWNLIGAGMILTKIMLTK</sequence>
<dbReference type="GO" id="GO:0004175">
    <property type="term" value="F:endopeptidase activity"/>
    <property type="evidence" value="ECO:0007669"/>
    <property type="project" value="UniProtKB-ARBA"/>
</dbReference>
<gene>
    <name evidence="4" type="ORF">DW001_16775</name>
    <name evidence="3" type="ORF">DW775_15550</name>
</gene>
<protein>
    <submittedName>
        <fullName evidence="4">CPBP family intramembrane metalloprotease</fullName>
    </submittedName>
</protein>
<evidence type="ECO:0000313" key="4">
    <source>
        <dbReference type="EMBL" id="RHL74859.1"/>
    </source>
</evidence>
<dbReference type="EMBL" id="QRPB01000042">
    <property type="protein sequence ID" value="RHL74859.1"/>
    <property type="molecule type" value="Genomic_DNA"/>
</dbReference>
<dbReference type="EMBL" id="QSJS01000041">
    <property type="protein sequence ID" value="RHD89470.1"/>
    <property type="molecule type" value="Genomic_DNA"/>
</dbReference>
<keyword evidence="1" id="KW-0812">Transmembrane</keyword>
<comment type="caution">
    <text evidence="4">The sequence shown here is derived from an EMBL/GenBank/DDBJ whole genome shotgun (WGS) entry which is preliminary data.</text>
</comment>
<evidence type="ECO:0000313" key="3">
    <source>
        <dbReference type="EMBL" id="RHD89470.1"/>
    </source>
</evidence>
<feature type="non-terminal residue" evidence="4">
    <location>
        <position position="1"/>
    </location>
</feature>
<feature type="transmembrane region" description="Helical" evidence="1">
    <location>
        <begin position="27"/>
        <end position="47"/>
    </location>
</feature>
<dbReference type="InterPro" id="IPR003675">
    <property type="entry name" value="Rce1/LyrA-like_dom"/>
</dbReference>
<organism evidence="4 5">
    <name type="scientific">Agathobacter rectalis</name>
    <dbReference type="NCBI Taxonomy" id="39491"/>
    <lineage>
        <taxon>Bacteria</taxon>
        <taxon>Bacillati</taxon>
        <taxon>Bacillota</taxon>
        <taxon>Clostridia</taxon>
        <taxon>Lachnospirales</taxon>
        <taxon>Lachnospiraceae</taxon>
        <taxon>Agathobacter</taxon>
    </lineage>
</organism>
<dbReference type="Proteomes" id="UP000284835">
    <property type="component" value="Unassembled WGS sequence"/>
</dbReference>
<name>A0A396F9Y9_9FIRM</name>
<evidence type="ECO:0000313" key="5">
    <source>
        <dbReference type="Proteomes" id="UP000266698"/>
    </source>
</evidence>
<keyword evidence="1" id="KW-0472">Membrane</keyword>
<dbReference type="Proteomes" id="UP000266698">
    <property type="component" value="Unassembled WGS sequence"/>
</dbReference>
<dbReference type="GO" id="GO:0008237">
    <property type="term" value="F:metallopeptidase activity"/>
    <property type="evidence" value="ECO:0007669"/>
    <property type="project" value="UniProtKB-KW"/>
</dbReference>
<dbReference type="AlphaFoldDB" id="A0A396F9Y9"/>
<dbReference type="Pfam" id="PF02517">
    <property type="entry name" value="Rce1-like"/>
    <property type="match status" value="1"/>
</dbReference>
<reference evidence="5 6" key="1">
    <citation type="submission" date="2018-08" db="EMBL/GenBank/DDBJ databases">
        <title>A genome reference for cultivated species of the human gut microbiota.</title>
        <authorList>
            <person name="Zou Y."/>
            <person name="Xue W."/>
            <person name="Luo G."/>
        </authorList>
    </citation>
    <scope>NUCLEOTIDE SEQUENCE [LARGE SCALE GENOMIC DNA]</scope>
    <source>
        <strain evidence="4 5">AF36-2BH</strain>
        <strain evidence="3 6">AM30-13AC</strain>
    </source>
</reference>
<proteinExistence type="predicted"/>
<evidence type="ECO:0000259" key="2">
    <source>
        <dbReference type="Pfam" id="PF02517"/>
    </source>
</evidence>
<keyword evidence="4" id="KW-0482">Metalloprotease</keyword>
<evidence type="ECO:0000256" key="1">
    <source>
        <dbReference type="SAM" id="Phobius"/>
    </source>
</evidence>
<keyword evidence="1" id="KW-1133">Transmembrane helix</keyword>
<evidence type="ECO:0000313" key="6">
    <source>
        <dbReference type="Proteomes" id="UP000284835"/>
    </source>
</evidence>
<keyword evidence="4" id="KW-0378">Hydrolase</keyword>
<feature type="domain" description="CAAX prenyl protease 2/Lysostaphin resistance protein A-like" evidence="2">
    <location>
        <begin position="6"/>
        <end position="40"/>
    </location>
</feature>
<keyword evidence="4" id="KW-0645">Protease</keyword>
<accession>A0A396F9Y9</accession>
<dbReference type="GO" id="GO:0080120">
    <property type="term" value="P:CAAX-box protein maturation"/>
    <property type="evidence" value="ECO:0007669"/>
    <property type="project" value="UniProtKB-ARBA"/>
</dbReference>
<dbReference type="GO" id="GO:0006508">
    <property type="term" value="P:proteolysis"/>
    <property type="evidence" value="ECO:0007669"/>
    <property type="project" value="UniProtKB-KW"/>
</dbReference>